<dbReference type="PANTHER" id="PTHR33445">
    <property type="entry name" value="ATP SYNTHASE SUBUNIT B', CHLOROPLASTIC"/>
    <property type="match status" value="1"/>
</dbReference>
<dbReference type="GO" id="GO:0005886">
    <property type="term" value="C:plasma membrane"/>
    <property type="evidence" value="ECO:0007669"/>
    <property type="project" value="UniProtKB-SubCell"/>
</dbReference>
<keyword evidence="5 13" id="KW-0375">Hydrogen ion transport</keyword>
<feature type="transmembrane region" description="Helical" evidence="13">
    <location>
        <begin position="6"/>
        <end position="27"/>
    </location>
</feature>
<reference evidence="15 16" key="1">
    <citation type="submission" date="2014-03" db="EMBL/GenBank/DDBJ databases">
        <title>The draft genome sequence of Thalassospira mesophila JCM 18969.</title>
        <authorList>
            <person name="Lai Q."/>
            <person name="Shao Z."/>
        </authorList>
    </citation>
    <scope>NUCLEOTIDE SEQUENCE [LARGE SCALE GENOMIC DNA]</scope>
    <source>
        <strain evidence="15 16">JCM 18969</strain>
    </source>
</reference>
<evidence type="ECO:0000256" key="5">
    <source>
        <dbReference type="ARBA" id="ARBA00022781"/>
    </source>
</evidence>
<dbReference type="InterPro" id="IPR050059">
    <property type="entry name" value="ATP_synthase_B_chain"/>
</dbReference>
<comment type="function">
    <text evidence="10 13">F(1)F(0) ATP synthase produces ATP from ADP in the presence of a proton or sodium gradient. F-type ATPases consist of two structural domains, F(1) containing the extramembraneous catalytic core and F(0) containing the membrane proton channel, linked together by a central stalk and a peripheral stalk. During catalysis, ATP synthesis in the catalytic domain of F(1) is coupled via a rotary mechanism of the central stalk subunits to proton translocation.</text>
</comment>
<dbReference type="PANTHER" id="PTHR33445:SF2">
    <property type="entry name" value="ATP SYNTHASE SUBUNIT B', CHLOROPLASTIC"/>
    <property type="match status" value="1"/>
</dbReference>
<evidence type="ECO:0000256" key="7">
    <source>
        <dbReference type="ARBA" id="ARBA00023065"/>
    </source>
</evidence>
<comment type="function">
    <text evidence="11">Component of the F(0) channel, it forms part of the peripheral stalk, linking F(1) to F(0). The b'-subunit is a diverged and duplicated form of b found in plants and photosynthetic bacteria.</text>
</comment>
<evidence type="ECO:0000256" key="8">
    <source>
        <dbReference type="ARBA" id="ARBA00023136"/>
    </source>
</evidence>
<keyword evidence="7 13" id="KW-0406">Ion transport</keyword>
<dbReference type="GO" id="GO:0045259">
    <property type="term" value="C:proton-transporting ATP synthase complex"/>
    <property type="evidence" value="ECO:0007669"/>
    <property type="project" value="UniProtKB-KW"/>
</dbReference>
<evidence type="ECO:0000313" key="15">
    <source>
        <dbReference type="EMBL" id="OSQ35403.1"/>
    </source>
</evidence>
<dbReference type="AlphaFoldDB" id="A0A1Y2KWN8"/>
<comment type="subunit">
    <text evidence="13">F-type ATPases have 2 components, F(1) - the catalytic core - and F(0) - the membrane proton channel. F(1) has five subunits: alpha(3), beta(3), gamma(1), delta(1), epsilon(1). F(0) has three main subunits: a(1), b(2) and c(10-14). The alpha and beta chains form an alternating ring which encloses part of the gamma chain. F(1) is attached to F(0) by a central stalk formed by the gamma and epsilon chains, while a peripheral stalk is formed by the delta and b chains.</text>
</comment>
<dbReference type="GO" id="GO:0046961">
    <property type="term" value="F:proton-transporting ATPase activity, rotational mechanism"/>
    <property type="evidence" value="ECO:0007669"/>
    <property type="project" value="TreeGrafter"/>
</dbReference>
<evidence type="ECO:0000313" key="16">
    <source>
        <dbReference type="Proteomes" id="UP000193391"/>
    </source>
</evidence>
<dbReference type="RefSeq" id="WP_085586441.1">
    <property type="nucleotide sequence ID" value="NZ_JFKA01000020.1"/>
</dbReference>
<keyword evidence="16" id="KW-1185">Reference proteome</keyword>
<evidence type="ECO:0000256" key="11">
    <source>
        <dbReference type="ARBA" id="ARBA00025614"/>
    </source>
</evidence>
<protein>
    <recommendedName>
        <fullName evidence="13">ATP synthase subunit b</fullName>
    </recommendedName>
    <alternativeName>
        <fullName evidence="13">ATP synthase F(0) sector subunit b</fullName>
    </alternativeName>
    <alternativeName>
        <fullName evidence="13">ATPase subunit I</fullName>
    </alternativeName>
    <alternativeName>
        <fullName evidence="13">F-type ATPase subunit b</fullName>
        <shortName evidence="13">F-ATPase subunit b</shortName>
    </alternativeName>
</protein>
<dbReference type="GO" id="GO:0012505">
    <property type="term" value="C:endomembrane system"/>
    <property type="evidence" value="ECO:0007669"/>
    <property type="project" value="UniProtKB-SubCell"/>
</dbReference>
<evidence type="ECO:0000256" key="1">
    <source>
        <dbReference type="ARBA" id="ARBA00005513"/>
    </source>
</evidence>
<dbReference type="EMBL" id="JFKA01000020">
    <property type="protein sequence ID" value="OSQ35403.1"/>
    <property type="molecule type" value="Genomic_DNA"/>
</dbReference>
<evidence type="ECO:0000256" key="3">
    <source>
        <dbReference type="ARBA" id="ARBA00022547"/>
    </source>
</evidence>
<evidence type="ECO:0000256" key="6">
    <source>
        <dbReference type="ARBA" id="ARBA00022989"/>
    </source>
</evidence>
<evidence type="ECO:0000256" key="13">
    <source>
        <dbReference type="HAMAP-Rule" id="MF_01398"/>
    </source>
</evidence>
<keyword evidence="6 13" id="KW-1133">Transmembrane helix</keyword>
<keyword evidence="8 13" id="KW-0472">Membrane</keyword>
<dbReference type="Proteomes" id="UP000193391">
    <property type="component" value="Unassembled WGS sequence"/>
</dbReference>
<comment type="subcellular location">
    <subcellularLocation>
        <location evidence="13">Cell membrane</location>
        <topology evidence="13">Single-pass membrane protein</topology>
    </subcellularLocation>
    <subcellularLocation>
        <location evidence="12">Endomembrane system</location>
        <topology evidence="12">Single-pass membrane protein</topology>
    </subcellularLocation>
</comment>
<evidence type="ECO:0000256" key="14">
    <source>
        <dbReference type="RuleBase" id="RU003848"/>
    </source>
</evidence>
<keyword evidence="4 13" id="KW-0812">Transmembrane</keyword>
<evidence type="ECO:0000256" key="4">
    <source>
        <dbReference type="ARBA" id="ARBA00022692"/>
    </source>
</evidence>
<gene>
    <name evidence="13" type="primary">atpF</name>
    <name evidence="15" type="ORF">TMES_21380</name>
</gene>
<dbReference type="HAMAP" id="MF_01398">
    <property type="entry name" value="ATP_synth_b_bprime"/>
    <property type="match status" value="1"/>
</dbReference>
<comment type="similarity">
    <text evidence="1 13 14">Belongs to the ATPase B chain family.</text>
</comment>
<name>A0A1Y2KWN8_9PROT</name>
<keyword evidence="13" id="KW-1003">Cell membrane</keyword>
<organism evidence="15 16">
    <name type="scientific">Thalassospira mesophila</name>
    <dbReference type="NCBI Taxonomy" id="1293891"/>
    <lineage>
        <taxon>Bacteria</taxon>
        <taxon>Pseudomonadati</taxon>
        <taxon>Pseudomonadota</taxon>
        <taxon>Alphaproteobacteria</taxon>
        <taxon>Rhodospirillales</taxon>
        <taxon>Thalassospiraceae</taxon>
        <taxon>Thalassospira</taxon>
    </lineage>
</organism>
<comment type="caution">
    <text evidence="15">The sequence shown here is derived from an EMBL/GenBank/DDBJ whole genome shotgun (WGS) entry which is preliminary data.</text>
</comment>
<keyword evidence="9 13" id="KW-0066">ATP synthesis</keyword>
<proteinExistence type="inferred from homology"/>
<sequence>MTIDWWTLGLQAANVLILMWLLSRVFWRPVAGAIAKRKETVQAMLDVAKTTQENADTALVEVTKIREDIAAERDAILSAAREDADKAGKAALDEAHKKIEKNNAAAQLSLAHDTDVVRKKTAAQAAELSTEIAAKLLGSLNKSTVQTAFLDALVNAIKNMSAKDRATLAESTEGINLVSAADLEDADKELITKAVTRELGNNSGIHFATDPDLIAGLEIRTAHFTLHNSWQSDLARILREMKDAI</sequence>
<dbReference type="CDD" id="cd06503">
    <property type="entry name" value="ATP-synt_Fo_b"/>
    <property type="match status" value="1"/>
</dbReference>
<evidence type="ECO:0000256" key="9">
    <source>
        <dbReference type="ARBA" id="ARBA00023310"/>
    </source>
</evidence>
<evidence type="ECO:0000256" key="12">
    <source>
        <dbReference type="ARBA" id="ARBA00037847"/>
    </source>
</evidence>
<dbReference type="Pfam" id="PF00430">
    <property type="entry name" value="ATP-synt_B"/>
    <property type="match status" value="1"/>
</dbReference>
<keyword evidence="3 13" id="KW-0138">CF(0)</keyword>
<accession>A0A1Y2KWN8</accession>
<dbReference type="OrthoDB" id="466272at2"/>
<evidence type="ECO:0000256" key="10">
    <source>
        <dbReference type="ARBA" id="ARBA00025198"/>
    </source>
</evidence>
<dbReference type="STRING" id="1293891.TMES_21380"/>
<keyword evidence="2 13" id="KW-0813">Transport</keyword>
<evidence type="ECO:0000256" key="2">
    <source>
        <dbReference type="ARBA" id="ARBA00022448"/>
    </source>
</evidence>
<dbReference type="InterPro" id="IPR002146">
    <property type="entry name" value="ATP_synth_b/b'su_bac/chlpt"/>
</dbReference>
<dbReference type="GO" id="GO:0046933">
    <property type="term" value="F:proton-transporting ATP synthase activity, rotational mechanism"/>
    <property type="evidence" value="ECO:0007669"/>
    <property type="project" value="UniProtKB-UniRule"/>
</dbReference>